<dbReference type="STRING" id="52247.A0A4T0X0I7"/>
<dbReference type="OrthoDB" id="10062876at2759"/>
<feature type="transmembrane region" description="Helical" evidence="8">
    <location>
        <begin position="363"/>
        <end position="381"/>
    </location>
</feature>
<feature type="transmembrane region" description="Helical" evidence="8">
    <location>
        <begin position="209"/>
        <end position="235"/>
    </location>
</feature>
<gene>
    <name evidence="10" type="ORF">CANINC_003317</name>
</gene>
<feature type="transmembrane region" description="Helical" evidence="8">
    <location>
        <begin position="567"/>
        <end position="588"/>
    </location>
</feature>
<keyword evidence="3" id="KW-0813">Transport</keyword>
<comment type="subcellular location">
    <subcellularLocation>
        <location evidence="1">Membrane</location>
        <topology evidence="1">Multi-pass membrane protein</topology>
    </subcellularLocation>
</comment>
<dbReference type="Proteomes" id="UP000307173">
    <property type="component" value="Unassembled WGS sequence"/>
</dbReference>
<feature type="domain" description="Amino acid permease/ SLC12A" evidence="9">
    <location>
        <begin position="134"/>
        <end position="597"/>
    </location>
</feature>
<evidence type="ECO:0000256" key="2">
    <source>
        <dbReference type="ARBA" id="ARBA00006983"/>
    </source>
</evidence>
<evidence type="ECO:0000256" key="1">
    <source>
        <dbReference type="ARBA" id="ARBA00004141"/>
    </source>
</evidence>
<evidence type="ECO:0000313" key="10">
    <source>
        <dbReference type="EMBL" id="TID22542.1"/>
    </source>
</evidence>
<feature type="transmembrane region" description="Helical" evidence="8">
    <location>
        <begin position="322"/>
        <end position="342"/>
    </location>
</feature>
<protein>
    <recommendedName>
        <fullName evidence="9">Amino acid permease/ SLC12A domain-containing protein</fullName>
    </recommendedName>
</protein>
<proteinExistence type="inferred from homology"/>
<dbReference type="PANTHER" id="PTHR43341:SF15">
    <property type="entry name" value="GENERAL AMINO ACID PERMEASE AGP2"/>
    <property type="match status" value="1"/>
</dbReference>
<keyword evidence="5" id="KW-0029">Amino-acid transport</keyword>
<dbReference type="Pfam" id="PF00324">
    <property type="entry name" value="AA_permease"/>
    <property type="match status" value="1"/>
</dbReference>
<dbReference type="InterPro" id="IPR050524">
    <property type="entry name" value="APC_YAT"/>
</dbReference>
<evidence type="ECO:0000259" key="9">
    <source>
        <dbReference type="Pfam" id="PF00324"/>
    </source>
</evidence>
<evidence type="ECO:0000256" key="5">
    <source>
        <dbReference type="ARBA" id="ARBA00022970"/>
    </source>
</evidence>
<feature type="transmembrane region" description="Helical" evidence="8">
    <location>
        <begin position="275"/>
        <end position="292"/>
    </location>
</feature>
<dbReference type="GO" id="GO:0016020">
    <property type="term" value="C:membrane"/>
    <property type="evidence" value="ECO:0007669"/>
    <property type="project" value="UniProtKB-SubCell"/>
</dbReference>
<feature type="transmembrane region" description="Helical" evidence="8">
    <location>
        <begin position="134"/>
        <end position="153"/>
    </location>
</feature>
<keyword evidence="6 8" id="KW-1133">Transmembrane helix</keyword>
<dbReference type="GO" id="GO:0015171">
    <property type="term" value="F:amino acid transmembrane transporter activity"/>
    <property type="evidence" value="ECO:0007669"/>
    <property type="project" value="TreeGrafter"/>
</dbReference>
<comment type="similarity">
    <text evidence="2">Belongs to the amino acid-polyamine-organocation (APC) superfamily. YAT (TC 2.A.3.10) family.</text>
</comment>
<dbReference type="EMBL" id="SELW01000541">
    <property type="protein sequence ID" value="TID22542.1"/>
    <property type="molecule type" value="Genomic_DNA"/>
</dbReference>
<feature type="transmembrane region" description="Helical" evidence="8">
    <location>
        <begin position="536"/>
        <end position="555"/>
    </location>
</feature>
<dbReference type="PANTHER" id="PTHR43341">
    <property type="entry name" value="AMINO ACID PERMEASE"/>
    <property type="match status" value="1"/>
</dbReference>
<evidence type="ECO:0000256" key="8">
    <source>
        <dbReference type="SAM" id="Phobius"/>
    </source>
</evidence>
<dbReference type="InterPro" id="IPR004841">
    <property type="entry name" value="AA-permease/SLC12A_dom"/>
</dbReference>
<accession>A0A4T0X0I7</accession>
<organism evidence="10 11">
    <name type="scientific">Pichia inconspicua</name>
    <dbReference type="NCBI Taxonomy" id="52247"/>
    <lineage>
        <taxon>Eukaryota</taxon>
        <taxon>Fungi</taxon>
        <taxon>Dikarya</taxon>
        <taxon>Ascomycota</taxon>
        <taxon>Saccharomycotina</taxon>
        <taxon>Pichiomycetes</taxon>
        <taxon>Pichiales</taxon>
        <taxon>Pichiaceae</taxon>
        <taxon>Pichia</taxon>
    </lineage>
</organism>
<evidence type="ECO:0000313" key="11">
    <source>
        <dbReference type="Proteomes" id="UP000307173"/>
    </source>
</evidence>
<keyword evidence="7 8" id="KW-0472">Membrane</keyword>
<feature type="transmembrane region" description="Helical" evidence="8">
    <location>
        <begin position="494"/>
        <end position="515"/>
    </location>
</feature>
<dbReference type="FunFam" id="1.20.1740.10:FF:000006">
    <property type="entry name" value="General amino acid permease"/>
    <property type="match status" value="1"/>
</dbReference>
<keyword evidence="11" id="KW-1185">Reference proteome</keyword>
<keyword evidence="4 8" id="KW-0812">Transmembrane</keyword>
<comment type="caution">
    <text evidence="10">The sequence shown here is derived from an EMBL/GenBank/DDBJ whole genome shotgun (WGS) entry which is preliminary data.</text>
</comment>
<feature type="transmembrane region" description="Helical" evidence="8">
    <location>
        <begin position="459"/>
        <end position="482"/>
    </location>
</feature>
<sequence length="647" mass="73074">MAKTIANLACKVVKDTFIPVPAKELPNEYVLSAQAQTYHTKKERLEVAREEINAGHHSSLTDEYNDCFNNYEFTSSDVDLENFHVKKNVDLTKMDNIIYTDKEEDTSLDSISKEYWSYEEGTTHRKLKRRQIELIAIGGTIGVSLFVNIGTALKTGGCLSLLLGFTIWCIPILEITCCCAEMVCYLPIKGAPFCIFAERFVDEAFGVMASWNFWVLECALIPFELTLFNTLIHFWTDNYNLAIPISAELAAYFLINVAAVKWYGEAEFWLCIGKVLLSIGLMFFTFITMVGGNPEHTAFGFTNWKHTPVMLEYYNTGSLGKFQGFLFCLINAAYMIAGPEYLSMAAGETMNPRKVLPGAFKGVFLRLSTFFIGGALCVGILCNSQDPLLLNAISNGLPGAGSSPYTIAMHNMNIKVLPHILNAMLLTSCFSAGNSYTFCSSRTLYGLSMQGRAPKVFSLCNKAGVPIFAVLISLCWGGLAFLQMSENANTVLNWIINLITASQLINYCVILASYIHFRRATIAQNLNRNEFTFKAWFQPWASIVTLCVVFTMVWLQGYSVFLPGNWSLSTFLFSYMMCFVDIAIFLFWKVIKRTKYRSDPKTVDLQTGLEEILFHEYVLDHQKLKYKKVNRFDRLCENIRTFLFGKN</sequence>
<dbReference type="AlphaFoldDB" id="A0A4T0X0I7"/>
<evidence type="ECO:0000256" key="7">
    <source>
        <dbReference type="ARBA" id="ARBA00023136"/>
    </source>
</evidence>
<feature type="transmembrane region" description="Helical" evidence="8">
    <location>
        <begin position="241"/>
        <end position="263"/>
    </location>
</feature>
<evidence type="ECO:0000256" key="4">
    <source>
        <dbReference type="ARBA" id="ARBA00022692"/>
    </source>
</evidence>
<reference evidence="10 11" key="1">
    <citation type="journal article" date="2019" name="Front. Genet.">
        <title>Whole-Genome Sequencing of the Opportunistic Yeast Pathogen Candida inconspicua Uncovers Its Hybrid Origin.</title>
        <authorList>
            <person name="Mixao V."/>
            <person name="Hansen A.P."/>
            <person name="Saus E."/>
            <person name="Boekhout T."/>
            <person name="Lass-Florl C."/>
            <person name="Gabaldon T."/>
        </authorList>
    </citation>
    <scope>NUCLEOTIDE SEQUENCE [LARGE SCALE GENOMIC DNA]</scope>
    <source>
        <strain evidence="10 11">CBS 180</strain>
    </source>
</reference>
<dbReference type="Gene3D" id="1.20.1740.10">
    <property type="entry name" value="Amino acid/polyamine transporter I"/>
    <property type="match status" value="1"/>
</dbReference>
<feature type="transmembrane region" description="Helical" evidence="8">
    <location>
        <begin position="419"/>
        <end position="439"/>
    </location>
</feature>
<name>A0A4T0X0I7_9ASCO</name>
<evidence type="ECO:0000256" key="3">
    <source>
        <dbReference type="ARBA" id="ARBA00022448"/>
    </source>
</evidence>
<feature type="transmembrane region" description="Helical" evidence="8">
    <location>
        <begin position="165"/>
        <end position="188"/>
    </location>
</feature>
<evidence type="ECO:0000256" key="6">
    <source>
        <dbReference type="ARBA" id="ARBA00022989"/>
    </source>
</evidence>